<feature type="binding site" evidence="7">
    <location>
        <position position="132"/>
    </location>
    <ligand>
        <name>Zn(2+)</name>
        <dbReference type="ChEBI" id="CHEBI:29105"/>
        <label>1</label>
    </ligand>
</feature>
<reference evidence="9 10" key="1">
    <citation type="submission" date="2023-12" db="EMBL/GenBank/DDBJ databases">
        <title>Description of Novel Strain Fulvimarina sp. 2208YS6-2-32 isolated from Uroteuthis (Photololigo) edulis.</title>
        <authorList>
            <person name="Park J.-S."/>
        </authorList>
    </citation>
    <scope>NUCLEOTIDE SEQUENCE [LARGE SCALE GENOMIC DNA]</scope>
    <source>
        <strain evidence="9 10">2208YS6-2-32</strain>
    </source>
</reference>
<feature type="binding site" evidence="7">
    <location>
        <position position="132"/>
    </location>
    <ligand>
        <name>Zn(2+)</name>
        <dbReference type="ChEBI" id="CHEBI:29105"/>
        <label>2</label>
    </ligand>
</feature>
<comment type="pathway">
    <text evidence="2 7">Secondary metabolite metabolism; methylglyoxal degradation; (R)-lactate from methylglyoxal: step 2/2.</text>
</comment>
<evidence type="ECO:0000256" key="3">
    <source>
        <dbReference type="ARBA" id="ARBA00006759"/>
    </source>
</evidence>
<accession>A0ABU5HYV9</accession>
<protein>
    <recommendedName>
        <fullName evidence="7">Hydroxyacylglutathione hydrolase</fullName>
        <ecNumber evidence="7">3.1.2.6</ecNumber>
    </recommendedName>
    <alternativeName>
        <fullName evidence="7">Glyoxalase II</fullName>
        <shortName evidence="7">Glx II</shortName>
    </alternativeName>
</protein>
<evidence type="ECO:0000256" key="5">
    <source>
        <dbReference type="ARBA" id="ARBA00022801"/>
    </source>
</evidence>
<organism evidence="9 10">
    <name type="scientific">Fulvimarina uroteuthidis</name>
    <dbReference type="NCBI Taxonomy" id="3098149"/>
    <lineage>
        <taxon>Bacteria</taxon>
        <taxon>Pseudomonadati</taxon>
        <taxon>Pseudomonadota</taxon>
        <taxon>Alphaproteobacteria</taxon>
        <taxon>Hyphomicrobiales</taxon>
        <taxon>Aurantimonadaceae</taxon>
        <taxon>Fulvimarina</taxon>
    </lineage>
</organism>
<feature type="domain" description="Metallo-beta-lactamase" evidence="8">
    <location>
        <begin position="14"/>
        <end position="170"/>
    </location>
</feature>
<dbReference type="HAMAP" id="MF_01374">
    <property type="entry name" value="Glyoxalase_2"/>
    <property type="match status" value="1"/>
</dbReference>
<evidence type="ECO:0000256" key="2">
    <source>
        <dbReference type="ARBA" id="ARBA00004963"/>
    </source>
</evidence>
<comment type="similarity">
    <text evidence="3 7">Belongs to the metallo-beta-lactamase superfamily. Glyoxalase II family.</text>
</comment>
<dbReference type="Proteomes" id="UP001294412">
    <property type="component" value="Unassembled WGS sequence"/>
</dbReference>
<dbReference type="InterPro" id="IPR001279">
    <property type="entry name" value="Metallo-B-lactamas"/>
</dbReference>
<dbReference type="SUPFAM" id="SSF56281">
    <property type="entry name" value="Metallo-hydrolase/oxidoreductase"/>
    <property type="match status" value="1"/>
</dbReference>
<evidence type="ECO:0000313" key="10">
    <source>
        <dbReference type="Proteomes" id="UP001294412"/>
    </source>
</evidence>
<evidence type="ECO:0000256" key="7">
    <source>
        <dbReference type="HAMAP-Rule" id="MF_01374"/>
    </source>
</evidence>
<dbReference type="GO" id="GO:0004416">
    <property type="term" value="F:hydroxyacylglutathione hydrolase activity"/>
    <property type="evidence" value="ECO:0007669"/>
    <property type="project" value="UniProtKB-EC"/>
</dbReference>
<dbReference type="EC" id="3.1.2.6" evidence="7"/>
<comment type="caution">
    <text evidence="9">The sequence shown here is derived from an EMBL/GenBank/DDBJ whole genome shotgun (WGS) entry which is preliminary data.</text>
</comment>
<proteinExistence type="inferred from homology"/>
<feature type="binding site" evidence="7">
    <location>
        <position position="60"/>
    </location>
    <ligand>
        <name>Zn(2+)</name>
        <dbReference type="ChEBI" id="CHEBI:29105"/>
        <label>2</label>
    </ligand>
</feature>
<evidence type="ECO:0000256" key="1">
    <source>
        <dbReference type="ARBA" id="ARBA00001623"/>
    </source>
</evidence>
<dbReference type="Pfam" id="PF00753">
    <property type="entry name" value="Lactamase_B"/>
    <property type="match status" value="1"/>
</dbReference>
<dbReference type="Pfam" id="PF16123">
    <property type="entry name" value="HAGH_C"/>
    <property type="match status" value="1"/>
</dbReference>
<dbReference type="Gene3D" id="3.60.15.10">
    <property type="entry name" value="Ribonuclease Z/Hydroxyacylglutathione hydrolase-like"/>
    <property type="match status" value="1"/>
</dbReference>
<dbReference type="CDD" id="cd07723">
    <property type="entry name" value="hydroxyacylglutathione_hydrolase_MBL-fold"/>
    <property type="match status" value="1"/>
</dbReference>
<gene>
    <name evidence="7 9" type="primary">gloB</name>
    <name evidence="9" type="ORF">U0C82_03575</name>
</gene>
<comment type="cofactor">
    <cofactor evidence="7">
        <name>Zn(2+)</name>
        <dbReference type="ChEBI" id="CHEBI:29105"/>
    </cofactor>
    <text evidence="7">Binds 2 Zn(2+) ions per subunit.</text>
</comment>
<dbReference type="InterPro" id="IPR017782">
    <property type="entry name" value="Hydroxyacylglutathione_Hdrlase"/>
</dbReference>
<keyword evidence="4 7" id="KW-0479">Metal-binding</keyword>
<feature type="binding site" evidence="7">
    <location>
        <position position="57"/>
    </location>
    <ligand>
        <name>Zn(2+)</name>
        <dbReference type="ChEBI" id="CHEBI:29105"/>
        <label>1</label>
    </ligand>
</feature>
<dbReference type="RefSeq" id="WP_322185674.1">
    <property type="nucleotide sequence ID" value="NZ_JAXLPB010000001.1"/>
</dbReference>
<comment type="subunit">
    <text evidence="7">Monomer.</text>
</comment>
<feature type="binding site" evidence="7">
    <location>
        <position position="59"/>
    </location>
    <ligand>
        <name>Zn(2+)</name>
        <dbReference type="ChEBI" id="CHEBI:29105"/>
        <label>2</label>
    </ligand>
</feature>
<feature type="binding site" evidence="7">
    <location>
        <position position="55"/>
    </location>
    <ligand>
        <name>Zn(2+)</name>
        <dbReference type="ChEBI" id="CHEBI:29105"/>
        <label>1</label>
    </ligand>
</feature>
<dbReference type="PIRSF" id="PIRSF005457">
    <property type="entry name" value="Glx"/>
    <property type="match status" value="1"/>
</dbReference>
<evidence type="ECO:0000259" key="8">
    <source>
        <dbReference type="SMART" id="SM00849"/>
    </source>
</evidence>
<comment type="catalytic activity">
    <reaction evidence="1 7">
        <text>an S-(2-hydroxyacyl)glutathione + H2O = a 2-hydroxy carboxylate + glutathione + H(+)</text>
        <dbReference type="Rhea" id="RHEA:21864"/>
        <dbReference type="ChEBI" id="CHEBI:15377"/>
        <dbReference type="ChEBI" id="CHEBI:15378"/>
        <dbReference type="ChEBI" id="CHEBI:57925"/>
        <dbReference type="ChEBI" id="CHEBI:58896"/>
        <dbReference type="ChEBI" id="CHEBI:71261"/>
        <dbReference type="EC" id="3.1.2.6"/>
    </reaction>
</comment>
<dbReference type="InterPro" id="IPR032282">
    <property type="entry name" value="HAGH_C"/>
</dbReference>
<evidence type="ECO:0000256" key="6">
    <source>
        <dbReference type="ARBA" id="ARBA00022833"/>
    </source>
</evidence>
<dbReference type="SMART" id="SM00849">
    <property type="entry name" value="Lactamase_B"/>
    <property type="match status" value="1"/>
</dbReference>
<feature type="binding site" evidence="7">
    <location>
        <position position="113"/>
    </location>
    <ligand>
        <name>Zn(2+)</name>
        <dbReference type="ChEBI" id="CHEBI:29105"/>
        <label>1</label>
    </ligand>
</feature>
<dbReference type="PANTHER" id="PTHR43705">
    <property type="entry name" value="HYDROXYACYLGLUTATHIONE HYDROLASE"/>
    <property type="match status" value="1"/>
</dbReference>
<dbReference type="EMBL" id="JAXLPB010000001">
    <property type="protein sequence ID" value="MDY8108230.1"/>
    <property type="molecule type" value="Genomic_DNA"/>
</dbReference>
<dbReference type="PANTHER" id="PTHR43705:SF1">
    <property type="entry name" value="HYDROXYACYLGLUTATHIONE HYDROLASE GLOB"/>
    <property type="match status" value="1"/>
</dbReference>
<sequence length="254" mass="27787">MSEIEIRQFGCRSDNFGVLVHMGETTIAIDAPEERPIVDTLQAEGWTLTHVLTTHHHQDHVEANEALKARFGARIIGPKDEAAKIPGIDETVEGGRTLDIGGIEVQVIATPGHTLGEVSYYLPGAPALFAADALFSLGCGRLFEGDPAMMWASLQRLRALPDETMLYCGHEYTATNVRFALDLDPANLLIHERASEVEHLRTAGKPTLPIALGKEKKTNPFLRVDEPAFQKAVGMEGADPVEVFAHARKIRDGY</sequence>
<keyword evidence="10" id="KW-1185">Reference proteome</keyword>
<dbReference type="NCBIfam" id="TIGR03413">
    <property type="entry name" value="GSH_gloB"/>
    <property type="match status" value="1"/>
</dbReference>
<dbReference type="InterPro" id="IPR050110">
    <property type="entry name" value="Glyoxalase_II_hydrolase"/>
</dbReference>
<name>A0ABU5HYV9_9HYPH</name>
<feature type="binding site" evidence="7">
    <location>
        <position position="170"/>
    </location>
    <ligand>
        <name>Zn(2+)</name>
        <dbReference type="ChEBI" id="CHEBI:29105"/>
        <label>2</label>
    </ligand>
</feature>
<dbReference type="InterPro" id="IPR036866">
    <property type="entry name" value="RibonucZ/Hydroxyglut_hydro"/>
</dbReference>
<comment type="function">
    <text evidence="7">Thiolesterase that catalyzes the hydrolysis of S-D-lactoyl-glutathione to form glutathione and D-lactic acid.</text>
</comment>
<keyword evidence="5 7" id="KW-0378">Hydrolase</keyword>
<evidence type="ECO:0000313" key="9">
    <source>
        <dbReference type="EMBL" id="MDY8108230.1"/>
    </source>
</evidence>
<dbReference type="InterPro" id="IPR035680">
    <property type="entry name" value="Clx_II_MBL"/>
</dbReference>
<evidence type="ECO:0000256" key="4">
    <source>
        <dbReference type="ARBA" id="ARBA00022723"/>
    </source>
</evidence>
<keyword evidence="6 7" id="KW-0862">Zinc</keyword>